<sequence>MRRSRHGVNTNTRSSNEEAQCSKHRRQRQRMCNRSSQPHELLMSKRFSTFGLQVLDIPLMQNATMQTDLLELTKSVGTRDDAGVRQLDATKLDLLQGIATEEISKVEEGELLKVLVSKSPKPAPKRVIVRPHANAGWKNRMLATMAFIRELVEDMLPGTSDL</sequence>
<evidence type="ECO:0000313" key="2">
    <source>
        <dbReference type="EnsemblPlants" id="ORUFI01G24240.1"/>
    </source>
</evidence>
<proteinExistence type="predicted"/>
<dbReference type="AlphaFoldDB" id="A0A0E0MYT5"/>
<accession>A0A0E0MYT5</accession>
<reference evidence="3" key="1">
    <citation type="submission" date="2013-06" db="EMBL/GenBank/DDBJ databases">
        <authorList>
            <person name="Zhao Q."/>
        </authorList>
    </citation>
    <scope>NUCLEOTIDE SEQUENCE</scope>
    <source>
        <strain evidence="3">cv. W1943</strain>
    </source>
</reference>
<evidence type="ECO:0000313" key="3">
    <source>
        <dbReference type="Proteomes" id="UP000008022"/>
    </source>
</evidence>
<dbReference type="HOGENOM" id="CLU_1638126_0_0_1"/>
<name>A0A0E0MYT5_ORYRU</name>
<organism evidence="2 3">
    <name type="scientific">Oryza rufipogon</name>
    <name type="common">Brownbeard rice</name>
    <name type="synonym">Asian wild rice</name>
    <dbReference type="NCBI Taxonomy" id="4529"/>
    <lineage>
        <taxon>Eukaryota</taxon>
        <taxon>Viridiplantae</taxon>
        <taxon>Streptophyta</taxon>
        <taxon>Embryophyta</taxon>
        <taxon>Tracheophyta</taxon>
        <taxon>Spermatophyta</taxon>
        <taxon>Magnoliopsida</taxon>
        <taxon>Liliopsida</taxon>
        <taxon>Poales</taxon>
        <taxon>Poaceae</taxon>
        <taxon>BOP clade</taxon>
        <taxon>Oryzoideae</taxon>
        <taxon>Oryzeae</taxon>
        <taxon>Oryzinae</taxon>
        <taxon>Oryza</taxon>
    </lineage>
</organism>
<feature type="compositionally biased region" description="Basic residues" evidence="1">
    <location>
        <begin position="22"/>
        <end position="31"/>
    </location>
</feature>
<dbReference type="Gramene" id="ORUFI01G24240.1">
    <property type="protein sequence ID" value="ORUFI01G24240.1"/>
    <property type="gene ID" value="ORUFI01G24240"/>
</dbReference>
<reference evidence="2" key="2">
    <citation type="submission" date="2015-06" db="UniProtKB">
        <authorList>
            <consortium name="EnsemblPlants"/>
        </authorList>
    </citation>
    <scope>IDENTIFICATION</scope>
</reference>
<feature type="region of interest" description="Disordered" evidence="1">
    <location>
        <begin position="1"/>
        <end position="37"/>
    </location>
</feature>
<dbReference type="Proteomes" id="UP000008022">
    <property type="component" value="Unassembled WGS sequence"/>
</dbReference>
<evidence type="ECO:0000256" key="1">
    <source>
        <dbReference type="SAM" id="MobiDB-lite"/>
    </source>
</evidence>
<dbReference type="EnsemblPlants" id="ORUFI01G24240.1">
    <property type="protein sequence ID" value="ORUFI01G24240.1"/>
    <property type="gene ID" value="ORUFI01G24240"/>
</dbReference>
<keyword evidence="3" id="KW-1185">Reference proteome</keyword>
<feature type="compositionally biased region" description="Polar residues" evidence="1">
    <location>
        <begin position="7"/>
        <end position="19"/>
    </location>
</feature>
<protein>
    <submittedName>
        <fullName evidence="2">Uncharacterized protein</fullName>
    </submittedName>
</protein>